<reference evidence="1 2" key="1">
    <citation type="submission" date="2016-04" db="EMBL/GenBank/DDBJ databases">
        <title>Genome analyses suggest a sexual origin of heterokaryosis in a supposedly ancient asexual fungus.</title>
        <authorList>
            <person name="Ropars J."/>
            <person name="Sedzielewska K."/>
            <person name="Noel J."/>
            <person name="Charron P."/>
            <person name="Farinelli L."/>
            <person name="Marton T."/>
            <person name="Kruger M."/>
            <person name="Pelin A."/>
            <person name="Brachmann A."/>
            <person name="Corradi N."/>
        </authorList>
    </citation>
    <scope>NUCLEOTIDE SEQUENCE [LARGE SCALE GENOMIC DNA]</scope>
    <source>
        <strain evidence="1 2">A5</strain>
    </source>
</reference>
<evidence type="ECO:0000313" key="1">
    <source>
        <dbReference type="EMBL" id="PKB94380.1"/>
    </source>
</evidence>
<dbReference type="EMBL" id="LLXJ01006182">
    <property type="protein sequence ID" value="PKB94380.1"/>
    <property type="molecule type" value="Genomic_DNA"/>
</dbReference>
<organism evidence="1 2">
    <name type="scientific">Rhizophagus irregularis</name>
    <dbReference type="NCBI Taxonomy" id="588596"/>
    <lineage>
        <taxon>Eukaryota</taxon>
        <taxon>Fungi</taxon>
        <taxon>Fungi incertae sedis</taxon>
        <taxon>Mucoromycota</taxon>
        <taxon>Glomeromycotina</taxon>
        <taxon>Glomeromycetes</taxon>
        <taxon>Glomerales</taxon>
        <taxon>Glomeraceae</taxon>
        <taxon>Rhizophagus</taxon>
    </lineage>
</organism>
<proteinExistence type="predicted"/>
<dbReference type="AlphaFoldDB" id="A0A2N0NII3"/>
<evidence type="ECO:0000313" key="2">
    <source>
        <dbReference type="Proteomes" id="UP000232722"/>
    </source>
</evidence>
<accession>A0A2N0NII3</accession>
<name>A0A2N0NII3_9GLOM</name>
<sequence length="512" mass="60015">MENYKISKSQRFVQTLDCLTKIPYWIQRLEELKRVVGMEIFKVPHNDVDWLTKAIRILKSDSTELGQLNDFSDYLDRNLFNVNQDCWKLIEELLSAEIFLGFLKKIAGHDIKNLINDVDDHSDEELIQEDTVSTLIQVKQFLFPLMNKNMESISDLLKELLDVINKDHTLREKIALCNSNLRNIYNNIQNRGEVVKEKIKNAVLNGTFTFSRDKKEDKCLVSLQYPSKSNVKYNLNEILNLRGRALLIAKQKNTVMINSKEAEMSKDVMDKFVAKVDIALEIINLVTMLIQVGHFNYRKFIKELQGTDEMKVYLKSLKEKLKKWQDIVDLAHEKWYYLTFFSAHHILSFFASKKGYDKHLFCIVNLELLDIELQFYFVNYFKGMQSKYTNESYLLALLCCQQTGRSNFILDHYSLEVREINELDAETLQEDYQELFKNITCVSSDLSGQGKTEWIKETSYSKQKIPLSFLISDNMDLECLVNKLKACKLRQIQSLHINILSAEYPEEFRIII</sequence>
<reference evidence="1 2" key="2">
    <citation type="submission" date="2017-09" db="EMBL/GenBank/DDBJ databases">
        <title>Extensive intraspecific genome diversity in a model arbuscular mycorrhizal fungus.</title>
        <authorList>
            <person name="Chen E.C."/>
            <person name="Morin E."/>
            <person name="Beaudet D."/>
            <person name="Noel J."/>
            <person name="Ndikumana S."/>
            <person name="Charron P."/>
            <person name="St-Onge C."/>
            <person name="Giorgi J."/>
            <person name="Grigoriev I.V."/>
            <person name="Roux C."/>
            <person name="Martin F.M."/>
            <person name="Corradi N."/>
        </authorList>
    </citation>
    <scope>NUCLEOTIDE SEQUENCE [LARGE SCALE GENOMIC DNA]</scope>
    <source>
        <strain evidence="1 2">A5</strain>
    </source>
</reference>
<dbReference type="Proteomes" id="UP000232722">
    <property type="component" value="Unassembled WGS sequence"/>
</dbReference>
<protein>
    <submittedName>
        <fullName evidence="1">Uncharacterized protein</fullName>
    </submittedName>
</protein>
<gene>
    <name evidence="1" type="ORF">RhiirA5_438939</name>
</gene>
<comment type="caution">
    <text evidence="1">The sequence shown here is derived from an EMBL/GenBank/DDBJ whole genome shotgun (WGS) entry which is preliminary data.</text>
</comment>